<keyword evidence="2" id="KW-1185">Reference proteome</keyword>
<comment type="caution">
    <text evidence="1">The sequence shown here is derived from an EMBL/GenBank/DDBJ whole genome shotgun (WGS) entry which is preliminary data.</text>
</comment>
<gene>
    <name evidence="1" type="ORF">ACFFJ6_06675</name>
</gene>
<name>A0ABV6EPL8_9BRAD</name>
<dbReference type="Proteomes" id="UP001589775">
    <property type="component" value="Unassembled WGS sequence"/>
</dbReference>
<proteinExistence type="predicted"/>
<dbReference type="RefSeq" id="WP_378385616.1">
    <property type="nucleotide sequence ID" value="NZ_JBHLWM010000001.1"/>
</dbReference>
<dbReference type="Gene3D" id="3.30.1360.200">
    <property type="match status" value="1"/>
</dbReference>
<accession>A0ABV6EPL8</accession>
<evidence type="ECO:0000313" key="1">
    <source>
        <dbReference type="EMBL" id="MFC0240144.1"/>
    </source>
</evidence>
<reference evidence="1 2" key="1">
    <citation type="submission" date="2024-09" db="EMBL/GenBank/DDBJ databases">
        <authorList>
            <person name="Sun Q."/>
            <person name="Mori K."/>
        </authorList>
    </citation>
    <scope>NUCLEOTIDE SEQUENCE [LARGE SCALE GENOMIC DNA]</scope>
    <source>
        <strain evidence="1 2">KCTC 23279</strain>
    </source>
</reference>
<evidence type="ECO:0000313" key="2">
    <source>
        <dbReference type="Proteomes" id="UP001589775"/>
    </source>
</evidence>
<protein>
    <submittedName>
        <fullName evidence="1">Uncharacterized protein</fullName>
    </submittedName>
</protein>
<sequence>MTNSLSVIAGGRSGPGRIAMSIVHPRERIDVTFDEVLAVEAVADYTFAVSDGTTMTFASPHVEVTVAPHIGARLYRLTSHIIDEAADYVVGGEIVCSPIVREPIGLRGAFFISADSLADAEALAAKLRRGWARPQLRVV</sequence>
<dbReference type="EMBL" id="JBHLWM010000001">
    <property type="protein sequence ID" value="MFC0240144.1"/>
    <property type="molecule type" value="Genomic_DNA"/>
</dbReference>
<organism evidence="1 2">
    <name type="scientific">Rhodopseudomonas telluris</name>
    <dbReference type="NCBI Taxonomy" id="644215"/>
    <lineage>
        <taxon>Bacteria</taxon>
        <taxon>Pseudomonadati</taxon>
        <taxon>Pseudomonadota</taxon>
        <taxon>Alphaproteobacteria</taxon>
        <taxon>Hyphomicrobiales</taxon>
        <taxon>Nitrobacteraceae</taxon>
        <taxon>Rhodopseudomonas</taxon>
    </lineage>
</organism>